<organism evidence="2 3">
    <name type="scientific">Thalassolituus pacificus</name>
    <dbReference type="NCBI Taxonomy" id="2975440"/>
    <lineage>
        <taxon>Bacteria</taxon>
        <taxon>Pseudomonadati</taxon>
        <taxon>Pseudomonadota</taxon>
        <taxon>Gammaproteobacteria</taxon>
        <taxon>Oceanospirillales</taxon>
        <taxon>Oceanospirillaceae</taxon>
        <taxon>Thalassolituus</taxon>
    </lineage>
</organism>
<dbReference type="InterPro" id="IPR021812">
    <property type="entry name" value="DUF3391"/>
</dbReference>
<dbReference type="Proteomes" id="UP001147830">
    <property type="component" value="Unassembled WGS sequence"/>
</dbReference>
<dbReference type="AlphaFoldDB" id="A0A9X3ASB9"/>
<dbReference type="PROSITE" id="PS51832">
    <property type="entry name" value="HD_GYP"/>
    <property type="match status" value="1"/>
</dbReference>
<feature type="domain" description="HD-GYP" evidence="1">
    <location>
        <begin position="148"/>
        <end position="344"/>
    </location>
</feature>
<dbReference type="Pfam" id="PF11871">
    <property type="entry name" value="DUF3391"/>
    <property type="match status" value="1"/>
</dbReference>
<dbReference type="GO" id="GO:0008081">
    <property type="term" value="F:phosphoric diester hydrolase activity"/>
    <property type="evidence" value="ECO:0007669"/>
    <property type="project" value="UniProtKB-ARBA"/>
</dbReference>
<dbReference type="CDD" id="cd00077">
    <property type="entry name" value="HDc"/>
    <property type="match status" value="1"/>
</dbReference>
<dbReference type="RefSeq" id="WP_260977085.1">
    <property type="nucleotide sequence ID" value="NZ_JAOANI010000022.1"/>
</dbReference>
<evidence type="ECO:0000313" key="2">
    <source>
        <dbReference type="EMBL" id="MCT7360245.1"/>
    </source>
</evidence>
<accession>A0A9X3ASB9</accession>
<reference evidence="2" key="2">
    <citation type="submission" date="2022-08" db="EMBL/GenBank/DDBJ databases">
        <authorList>
            <person name="Dong C."/>
        </authorList>
    </citation>
    <scope>NUCLEOTIDE SEQUENCE</scope>
    <source>
        <strain evidence="2">59MF3M-4</strain>
    </source>
</reference>
<dbReference type="SUPFAM" id="SSF109604">
    <property type="entry name" value="HD-domain/PDEase-like"/>
    <property type="match status" value="1"/>
</dbReference>
<dbReference type="PANTHER" id="PTHR43155">
    <property type="entry name" value="CYCLIC DI-GMP PHOSPHODIESTERASE PA4108-RELATED"/>
    <property type="match status" value="1"/>
</dbReference>
<proteinExistence type="predicted"/>
<sequence length="429" mass="48546">MIGSITTTRNGRKFQINKRHTRKRMEVSELTAGMYIVELDRPWTESPFLFQGFLLENDDDLLLIQTLCQWVMVDVVEEEWNELDDKGKIAPQKRTRYVEKQEMAQQLSAANRTYQTTKLQIKRLLASAQLGQAFNLKTAQAAVKDCVDRVVNNPNAILWLTRLKHQDEYTAEHSVNVCLLSIALGKQMDLAPFELENLGICGLMHDIGKMKVPTEILNKPGPLDPEEFAEMARHTLYAKQLLMGRSDIYPGAVDVAFSHHERLDGKGYPRGIDSTKLSLFTRIVTVADAYDAMTSDRCYKPGMSSLDAMRILNNNRGTQFDEELVRKFISMIGLYPPGYLLEMSNGEVGIILSADPGYQLKPKVIMILGPDKQPQPERIVNLSMAPEDDRGVLYQPQGVFRSGCFGVHVNDYIDRGLRIKGFEYGIHAD</sequence>
<dbReference type="EMBL" id="JAOANI010000022">
    <property type="protein sequence ID" value="MCT7360245.1"/>
    <property type="molecule type" value="Genomic_DNA"/>
</dbReference>
<name>A0A9X3ASB9_9GAMM</name>
<gene>
    <name evidence="2" type="ORF">NYR02_14580</name>
</gene>
<comment type="caution">
    <text evidence="2">The sequence shown here is derived from an EMBL/GenBank/DDBJ whole genome shotgun (WGS) entry which is preliminary data.</text>
</comment>
<protein>
    <submittedName>
        <fullName evidence="2">HD-GYP domain-containing protein</fullName>
    </submittedName>
</protein>
<evidence type="ECO:0000313" key="3">
    <source>
        <dbReference type="Proteomes" id="UP001147830"/>
    </source>
</evidence>
<reference evidence="2" key="1">
    <citation type="journal article" date="2022" name="Front. Microbiol.">
        <title>Genome-based taxonomic rearrangement of Oceanobacter-related bacteria including the description of Thalassolituus hydrocarbonoclasticus sp. nov. and Thalassolituus pacificus sp. nov. and emended description of the genus Thalassolituus.</title>
        <authorList>
            <person name="Dong C."/>
            <person name="Wei L."/>
            <person name="Wang J."/>
            <person name="Lai Q."/>
            <person name="Huang Z."/>
            <person name="Shao Z."/>
        </authorList>
    </citation>
    <scope>NUCLEOTIDE SEQUENCE</scope>
    <source>
        <strain evidence="2">59MF3M-4</strain>
    </source>
</reference>
<dbReference type="PANTHER" id="PTHR43155:SF2">
    <property type="entry name" value="CYCLIC DI-GMP PHOSPHODIESTERASE PA4108"/>
    <property type="match status" value="1"/>
</dbReference>
<evidence type="ECO:0000259" key="1">
    <source>
        <dbReference type="PROSITE" id="PS51832"/>
    </source>
</evidence>
<keyword evidence="3" id="KW-1185">Reference proteome</keyword>
<dbReference type="InterPro" id="IPR003607">
    <property type="entry name" value="HD/PDEase_dom"/>
</dbReference>
<dbReference type="Pfam" id="PF13487">
    <property type="entry name" value="HD_5"/>
    <property type="match status" value="1"/>
</dbReference>
<dbReference type="Gene3D" id="1.10.3210.10">
    <property type="entry name" value="Hypothetical protein af1432"/>
    <property type="match status" value="1"/>
</dbReference>
<dbReference type="InterPro" id="IPR037522">
    <property type="entry name" value="HD_GYP_dom"/>
</dbReference>
<dbReference type="SMART" id="SM00471">
    <property type="entry name" value="HDc"/>
    <property type="match status" value="1"/>
</dbReference>